<dbReference type="Gene3D" id="2.60.40.1470">
    <property type="entry name" value="ApaG domain"/>
    <property type="match status" value="1"/>
</dbReference>
<evidence type="ECO:0000256" key="1">
    <source>
        <dbReference type="ARBA" id="ARBA00017693"/>
    </source>
</evidence>
<keyword evidence="5" id="KW-1185">Reference proteome</keyword>
<name>A0A0N8GEU3_9HYPH</name>
<dbReference type="EMBL" id="LJYW01000001">
    <property type="protein sequence ID" value="KPL52481.1"/>
    <property type="molecule type" value="Genomic_DNA"/>
</dbReference>
<dbReference type="PANTHER" id="PTHR47191:SF2">
    <property type="entry name" value="OS05G0170800 PROTEIN"/>
    <property type="match status" value="1"/>
</dbReference>
<organism evidence="4 5">
    <name type="scientific">Prosthecodimorpha hirschii</name>
    <dbReference type="NCBI Taxonomy" id="665126"/>
    <lineage>
        <taxon>Bacteria</taxon>
        <taxon>Pseudomonadati</taxon>
        <taxon>Pseudomonadota</taxon>
        <taxon>Alphaproteobacteria</taxon>
        <taxon>Hyphomicrobiales</taxon>
        <taxon>Ancalomicrobiaceae</taxon>
        <taxon>Prosthecodimorpha</taxon>
    </lineage>
</organism>
<evidence type="ECO:0000313" key="4">
    <source>
        <dbReference type="EMBL" id="KPL52481.1"/>
    </source>
</evidence>
<dbReference type="InterPro" id="IPR007474">
    <property type="entry name" value="ApaG_domain"/>
</dbReference>
<feature type="domain" description="ApaG" evidence="3">
    <location>
        <begin position="4"/>
        <end position="128"/>
    </location>
</feature>
<dbReference type="HAMAP" id="MF_00791">
    <property type="entry name" value="ApaG"/>
    <property type="match status" value="1"/>
</dbReference>
<reference evidence="4 5" key="1">
    <citation type="submission" date="2015-09" db="EMBL/GenBank/DDBJ databases">
        <authorList>
            <consortium name="Swine Surveillance"/>
        </authorList>
    </citation>
    <scope>NUCLEOTIDE SEQUENCE [LARGE SCALE GENOMIC DNA]</scope>
    <source>
        <strain evidence="4 5">16</strain>
    </source>
</reference>
<protein>
    <recommendedName>
        <fullName evidence="1 2">Protein ApaG</fullName>
    </recommendedName>
</protein>
<comment type="caution">
    <text evidence="4">The sequence shown here is derived from an EMBL/GenBank/DDBJ whole genome shotgun (WGS) entry which is preliminary data.</text>
</comment>
<evidence type="ECO:0000313" key="5">
    <source>
        <dbReference type="Proteomes" id="UP000048984"/>
    </source>
</evidence>
<accession>A0A0N8GEU3</accession>
<dbReference type="InterPro" id="IPR050718">
    <property type="entry name" value="ApaG-like"/>
</dbReference>
<dbReference type="InterPro" id="IPR036767">
    <property type="entry name" value="ApaG_sf"/>
</dbReference>
<dbReference type="InterPro" id="IPR023065">
    <property type="entry name" value="Uncharacterised_ApaG"/>
</dbReference>
<dbReference type="Pfam" id="PF04379">
    <property type="entry name" value="DUF525"/>
    <property type="match status" value="1"/>
</dbReference>
<dbReference type="NCBIfam" id="NF003967">
    <property type="entry name" value="PRK05461.1"/>
    <property type="match status" value="1"/>
</dbReference>
<evidence type="ECO:0000256" key="2">
    <source>
        <dbReference type="HAMAP-Rule" id="MF_00791"/>
    </source>
</evidence>
<proteinExistence type="inferred from homology"/>
<dbReference type="AlphaFoldDB" id="A0A0N8GEU3"/>
<dbReference type="OrthoDB" id="9795226at2"/>
<dbReference type="RefSeq" id="WP_054358644.1">
    <property type="nucleotide sequence ID" value="NZ_JAPCYQ010000001.1"/>
</dbReference>
<dbReference type="SUPFAM" id="SSF110069">
    <property type="entry name" value="ApaG-like"/>
    <property type="match status" value="1"/>
</dbReference>
<dbReference type="PROSITE" id="PS51087">
    <property type="entry name" value="APAG"/>
    <property type="match status" value="1"/>
</dbReference>
<dbReference type="Proteomes" id="UP000048984">
    <property type="component" value="Unassembled WGS sequence"/>
</dbReference>
<dbReference type="STRING" id="665126.ABB55_09805"/>
<gene>
    <name evidence="2" type="primary">apaG</name>
    <name evidence="4" type="ORF">ABB55_09805</name>
</gene>
<reference evidence="4 5" key="2">
    <citation type="submission" date="2015-10" db="EMBL/GenBank/DDBJ databases">
        <title>Draft Genome Sequence of Prosthecomicrobium hirschii ATCC 27832.</title>
        <authorList>
            <person name="Daniel J."/>
            <person name="Givan S.A."/>
            <person name="Brun Y.V."/>
            <person name="Brown P.J."/>
        </authorList>
    </citation>
    <scope>NUCLEOTIDE SEQUENCE [LARGE SCALE GENOMIC DNA]</scope>
    <source>
        <strain evidence="4 5">16</strain>
    </source>
</reference>
<dbReference type="PANTHER" id="PTHR47191">
    <property type="entry name" value="OS05G0170800 PROTEIN"/>
    <property type="match status" value="1"/>
</dbReference>
<sequence>MRYEAVTGGIRVTVEPHFLEEKSEPAQGRYFWAYTVEITNLSQVAVQLRTRYWRIMDAHGRTQEVRGPGVVGEEPVIPPGGSFEYTSGCPLTTSSGFMVGNYVMDMADGGSLTVDIPAFSLDTPAEKRVVN</sequence>
<evidence type="ECO:0000259" key="3">
    <source>
        <dbReference type="PROSITE" id="PS51087"/>
    </source>
</evidence>